<evidence type="ECO:0000313" key="5">
    <source>
        <dbReference type="EnsemblMetazoa" id="BGLB036269-PA"/>
    </source>
</evidence>
<gene>
    <name evidence="5" type="primary">106068840</name>
</gene>
<dbReference type="PANTHER" id="PTHR10903:SF184">
    <property type="entry name" value="GTP-BINDING PROTEIN A"/>
    <property type="match status" value="1"/>
</dbReference>
<feature type="domain" description="AIG1-type G" evidence="4">
    <location>
        <begin position="28"/>
        <end position="98"/>
    </location>
</feature>
<keyword evidence="3" id="KW-0342">GTP-binding</keyword>
<dbReference type="GO" id="GO:0005525">
    <property type="term" value="F:GTP binding"/>
    <property type="evidence" value="ECO:0007669"/>
    <property type="project" value="UniProtKB-KW"/>
</dbReference>
<accession>A0A2C9LXX5</accession>
<dbReference type="InterPro" id="IPR027417">
    <property type="entry name" value="P-loop_NTPase"/>
</dbReference>
<sequence>MAVNTSLIGHEIIRKNKVSLDKDSDIDLLLIGKTGHGKSSAGNSILRRQVFESGASTNSITIGVNFDFSEIDNRVIKVVDVRGVQETRETEAKSIALFIREMEHAVVANTAIMINSVSAQNIFPGFPVRADPGIEVIMSLSIFGRFVYYRVQIRVEIVLDAVLVGHSWGIGTY</sequence>
<organism evidence="5 6">
    <name type="scientific">Biomphalaria glabrata</name>
    <name type="common">Bloodfluke planorb</name>
    <name type="synonym">Freshwater snail</name>
    <dbReference type="NCBI Taxonomy" id="6526"/>
    <lineage>
        <taxon>Eukaryota</taxon>
        <taxon>Metazoa</taxon>
        <taxon>Spiralia</taxon>
        <taxon>Lophotrochozoa</taxon>
        <taxon>Mollusca</taxon>
        <taxon>Gastropoda</taxon>
        <taxon>Heterobranchia</taxon>
        <taxon>Euthyneura</taxon>
        <taxon>Panpulmonata</taxon>
        <taxon>Hygrophila</taxon>
        <taxon>Lymnaeoidea</taxon>
        <taxon>Planorbidae</taxon>
        <taxon>Biomphalaria</taxon>
    </lineage>
</organism>
<reference evidence="5" key="1">
    <citation type="submission" date="2020-05" db="UniProtKB">
        <authorList>
            <consortium name="EnsemblMetazoa"/>
        </authorList>
    </citation>
    <scope>IDENTIFICATION</scope>
    <source>
        <strain evidence="5">BB02</strain>
    </source>
</reference>
<evidence type="ECO:0000256" key="2">
    <source>
        <dbReference type="ARBA" id="ARBA00022741"/>
    </source>
</evidence>
<dbReference type="PANTHER" id="PTHR10903">
    <property type="entry name" value="GTPASE, IMAP FAMILY MEMBER-RELATED"/>
    <property type="match status" value="1"/>
</dbReference>
<dbReference type="InterPro" id="IPR006703">
    <property type="entry name" value="G_AIG1"/>
</dbReference>
<evidence type="ECO:0000256" key="1">
    <source>
        <dbReference type="ARBA" id="ARBA00008535"/>
    </source>
</evidence>
<dbReference type="VEuPathDB" id="VectorBase:BGLAX_042443"/>
<name>A0A2C9LXX5_BIOGL</name>
<evidence type="ECO:0000313" key="6">
    <source>
        <dbReference type="Proteomes" id="UP000076420"/>
    </source>
</evidence>
<dbReference type="AlphaFoldDB" id="A0A2C9LXX5"/>
<dbReference type="Pfam" id="PF04548">
    <property type="entry name" value="AIG1"/>
    <property type="match status" value="1"/>
</dbReference>
<dbReference type="Gene3D" id="3.40.50.300">
    <property type="entry name" value="P-loop containing nucleotide triphosphate hydrolases"/>
    <property type="match status" value="1"/>
</dbReference>
<dbReference type="VEuPathDB" id="VectorBase:BGLB036269"/>
<dbReference type="EnsemblMetazoa" id="BGLB036269-RA">
    <property type="protein sequence ID" value="BGLB036269-PA"/>
    <property type="gene ID" value="BGLB036269"/>
</dbReference>
<keyword evidence="2" id="KW-0547">Nucleotide-binding</keyword>
<evidence type="ECO:0000259" key="4">
    <source>
        <dbReference type="Pfam" id="PF04548"/>
    </source>
</evidence>
<dbReference type="KEGG" id="bgt:106068840"/>
<dbReference type="SUPFAM" id="SSF52540">
    <property type="entry name" value="P-loop containing nucleoside triphosphate hydrolases"/>
    <property type="match status" value="1"/>
</dbReference>
<evidence type="ECO:0000256" key="3">
    <source>
        <dbReference type="ARBA" id="ARBA00023134"/>
    </source>
</evidence>
<dbReference type="Proteomes" id="UP000076420">
    <property type="component" value="Unassembled WGS sequence"/>
</dbReference>
<proteinExistence type="inferred from homology"/>
<protein>
    <recommendedName>
        <fullName evidence="4">AIG1-type G domain-containing protein</fullName>
    </recommendedName>
</protein>
<dbReference type="STRING" id="6526.A0A2C9LXX5"/>
<comment type="similarity">
    <text evidence="1">Belongs to the TRAFAC class TrmE-Era-EngA-EngB-Septin-like GTPase superfamily. AIG1/Toc34/Toc159-like paraseptin GTPase family. IAN subfamily.</text>
</comment>
<dbReference type="InterPro" id="IPR045058">
    <property type="entry name" value="GIMA/IAN/Toc"/>
</dbReference>